<feature type="compositionally biased region" description="Low complexity" evidence="18">
    <location>
        <begin position="192"/>
        <end position="206"/>
    </location>
</feature>
<dbReference type="SMART" id="SM00487">
    <property type="entry name" value="DEXDc"/>
    <property type="match status" value="1"/>
</dbReference>
<dbReference type="SMART" id="SM00490">
    <property type="entry name" value="HELICc"/>
    <property type="match status" value="1"/>
</dbReference>
<keyword evidence="12" id="KW-0175">Coiled coil</keyword>
<feature type="domain" description="Helicase C-terminal" evidence="20">
    <location>
        <begin position="929"/>
        <end position="1087"/>
    </location>
</feature>
<feature type="compositionally biased region" description="Basic and acidic residues" evidence="18">
    <location>
        <begin position="174"/>
        <end position="190"/>
    </location>
</feature>
<feature type="compositionally biased region" description="Basic residues" evidence="18">
    <location>
        <begin position="540"/>
        <end position="550"/>
    </location>
</feature>
<dbReference type="AlphaFoldDB" id="A0AAD5M9S7"/>
<name>A0AAD5M9S7_PYTIN</name>
<evidence type="ECO:0000256" key="14">
    <source>
        <dbReference type="ARBA" id="ARBA00023242"/>
    </source>
</evidence>
<accession>A0AAD5M9S7</accession>
<keyword evidence="13" id="KW-0804">Transcription</keyword>
<feature type="compositionally biased region" description="Basic and acidic residues" evidence="18">
    <location>
        <begin position="551"/>
        <end position="574"/>
    </location>
</feature>
<dbReference type="InterPro" id="IPR000330">
    <property type="entry name" value="SNF2_N"/>
</dbReference>
<keyword evidence="14" id="KW-0539">Nucleus</keyword>
<evidence type="ECO:0000256" key="6">
    <source>
        <dbReference type="ARBA" id="ARBA00022741"/>
    </source>
</evidence>
<feature type="domain" description="Helicase ATP-binding" evidence="19">
    <location>
        <begin position="603"/>
        <end position="774"/>
    </location>
</feature>
<feature type="compositionally biased region" description="Basic and acidic residues" evidence="18">
    <location>
        <begin position="237"/>
        <end position="247"/>
    </location>
</feature>
<evidence type="ECO:0000256" key="9">
    <source>
        <dbReference type="ARBA" id="ARBA00022806"/>
    </source>
</evidence>
<evidence type="ECO:0000256" key="10">
    <source>
        <dbReference type="ARBA" id="ARBA00022840"/>
    </source>
</evidence>
<evidence type="ECO:0000256" key="5">
    <source>
        <dbReference type="ARBA" id="ARBA00022618"/>
    </source>
</evidence>
<evidence type="ECO:0000313" key="22">
    <source>
        <dbReference type="Proteomes" id="UP001209570"/>
    </source>
</evidence>
<dbReference type="Pfam" id="PF00271">
    <property type="entry name" value="Helicase_C"/>
    <property type="match status" value="1"/>
</dbReference>
<dbReference type="GO" id="GO:0016787">
    <property type="term" value="F:hydrolase activity"/>
    <property type="evidence" value="ECO:0007669"/>
    <property type="project" value="UniProtKB-KW"/>
</dbReference>
<dbReference type="Pfam" id="PF00176">
    <property type="entry name" value="SNF2-rel_dom"/>
    <property type="match status" value="1"/>
</dbReference>
<comment type="caution">
    <text evidence="21">The sequence shown here is derived from an EMBL/GenBank/DDBJ whole genome shotgun (WGS) entry which is preliminary data.</text>
</comment>
<comment type="similarity">
    <text evidence="2">Belongs to the SNF2/RAD54 helicase family.</text>
</comment>
<evidence type="ECO:0000256" key="1">
    <source>
        <dbReference type="ARBA" id="ARBA00004123"/>
    </source>
</evidence>
<keyword evidence="9" id="KW-0347">Helicase</keyword>
<keyword evidence="10" id="KW-0067">ATP-binding</keyword>
<evidence type="ECO:0000256" key="16">
    <source>
        <dbReference type="ARBA" id="ARBA00053349"/>
    </source>
</evidence>
<dbReference type="Gene3D" id="3.40.50.300">
    <property type="entry name" value="P-loop containing nucleotide triphosphate hydrolases"/>
    <property type="match status" value="1"/>
</dbReference>
<feature type="region of interest" description="Disordered" evidence="18">
    <location>
        <begin position="1"/>
        <end position="54"/>
    </location>
</feature>
<protein>
    <recommendedName>
        <fullName evidence="17">Proliferation-associated SNF2-like protein</fullName>
    </recommendedName>
</protein>
<keyword evidence="4" id="KW-0597">Phosphoprotein</keyword>
<feature type="region of interest" description="Disordered" evidence="18">
    <location>
        <begin position="69"/>
        <end position="160"/>
    </location>
</feature>
<feature type="compositionally biased region" description="Basic and acidic residues" evidence="18">
    <location>
        <begin position="42"/>
        <end position="52"/>
    </location>
</feature>
<evidence type="ECO:0000256" key="17">
    <source>
        <dbReference type="ARBA" id="ARBA00081399"/>
    </source>
</evidence>
<reference evidence="21" key="1">
    <citation type="submission" date="2021-12" db="EMBL/GenBank/DDBJ databases">
        <title>Prjna785345.</title>
        <authorList>
            <person name="Rujirawat T."/>
            <person name="Krajaejun T."/>
        </authorList>
    </citation>
    <scope>NUCLEOTIDE SEQUENCE</scope>
    <source>
        <strain evidence="21">Pi057C3</strain>
    </source>
</reference>
<dbReference type="Proteomes" id="UP001209570">
    <property type="component" value="Unassembled WGS sequence"/>
</dbReference>
<comment type="function">
    <text evidence="16">Plays an essential role in normal development and survival. Involved in regulation of the expansion or survival of lymphoid cells. Required for de novo or maintenance DNA methylation. May control silencing of the imprinted CDKN1C gene through DNA methylation. May play a role in formation and organization of heterochromatin, implying a functional role in the regulation of transcription and mitosis.</text>
</comment>
<dbReference type="SUPFAM" id="SSF52540">
    <property type="entry name" value="P-loop containing nucleoside triphosphate hydrolases"/>
    <property type="match status" value="2"/>
</dbReference>
<feature type="region of interest" description="Disordered" evidence="18">
    <location>
        <begin position="529"/>
        <end position="582"/>
    </location>
</feature>
<evidence type="ECO:0000259" key="20">
    <source>
        <dbReference type="PROSITE" id="PS51194"/>
    </source>
</evidence>
<keyword evidence="11" id="KW-0805">Transcription regulation</keyword>
<keyword evidence="6" id="KW-0547">Nucleotide-binding</keyword>
<proteinExistence type="inferred from homology"/>
<evidence type="ECO:0000313" key="21">
    <source>
        <dbReference type="EMBL" id="KAJ0407909.1"/>
    </source>
</evidence>
<dbReference type="GO" id="GO:0005634">
    <property type="term" value="C:nucleus"/>
    <property type="evidence" value="ECO:0007669"/>
    <property type="project" value="UniProtKB-SubCell"/>
</dbReference>
<evidence type="ECO:0000256" key="12">
    <source>
        <dbReference type="ARBA" id="ARBA00023054"/>
    </source>
</evidence>
<feature type="region of interest" description="Disordered" evidence="18">
    <location>
        <begin position="173"/>
        <end position="316"/>
    </location>
</feature>
<keyword evidence="15" id="KW-0131">Cell cycle</keyword>
<dbReference type="EMBL" id="JAKCXM010000016">
    <property type="protein sequence ID" value="KAJ0407909.1"/>
    <property type="molecule type" value="Genomic_DNA"/>
</dbReference>
<keyword evidence="5" id="KW-0132">Cell division</keyword>
<evidence type="ECO:0000256" key="18">
    <source>
        <dbReference type="SAM" id="MobiDB-lite"/>
    </source>
</evidence>
<keyword evidence="7" id="KW-0498">Mitosis</keyword>
<comment type="subcellular location">
    <subcellularLocation>
        <location evidence="1">Nucleus</location>
    </subcellularLocation>
</comment>
<dbReference type="InterPro" id="IPR001650">
    <property type="entry name" value="Helicase_C-like"/>
</dbReference>
<dbReference type="GO" id="GO:0004386">
    <property type="term" value="F:helicase activity"/>
    <property type="evidence" value="ECO:0007669"/>
    <property type="project" value="UniProtKB-KW"/>
</dbReference>
<dbReference type="PANTHER" id="PTHR10799">
    <property type="entry name" value="SNF2/RAD54 HELICASE FAMILY"/>
    <property type="match status" value="1"/>
</dbReference>
<dbReference type="GO" id="GO:0051301">
    <property type="term" value="P:cell division"/>
    <property type="evidence" value="ECO:0007669"/>
    <property type="project" value="UniProtKB-KW"/>
</dbReference>
<dbReference type="InterPro" id="IPR014001">
    <property type="entry name" value="Helicase_ATP-bd"/>
</dbReference>
<evidence type="ECO:0000256" key="13">
    <source>
        <dbReference type="ARBA" id="ARBA00023163"/>
    </source>
</evidence>
<evidence type="ECO:0000256" key="4">
    <source>
        <dbReference type="ARBA" id="ARBA00022553"/>
    </source>
</evidence>
<keyword evidence="3" id="KW-0217">Developmental protein</keyword>
<evidence type="ECO:0000256" key="8">
    <source>
        <dbReference type="ARBA" id="ARBA00022801"/>
    </source>
</evidence>
<keyword evidence="8" id="KW-0378">Hydrolase</keyword>
<feature type="compositionally biased region" description="Low complexity" evidence="18">
    <location>
        <begin position="529"/>
        <end position="539"/>
    </location>
</feature>
<evidence type="ECO:0000256" key="15">
    <source>
        <dbReference type="ARBA" id="ARBA00023306"/>
    </source>
</evidence>
<feature type="compositionally biased region" description="Low complexity" evidence="18">
    <location>
        <begin position="218"/>
        <end position="228"/>
    </location>
</feature>
<feature type="compositionally biased region" description="Polar residues" evidence="18">
    <location>
        <begin position="207"/>
        <end position="217"/>
    </location>
</feature>
<gene>
    <name evidence="21" type="ORF">P43SY_009196</name>
</gene>
<dbReference type="InterPro" id="IPR049730">
    <property type="entry name" value="SNF2/RAD54-like_C"/>
</dbReference>
<feature type="compositionally biased region" description="Low complexity" evidence="18">
    <location>
        <begin position="122"/>
        <end position="134"/>
    </location>
</feature>
<dbReference type="GO" id="GO:0005524">
    <property type="term" value="F:ATP binding"/>
    <property type="evidence" value="ECO:0007669"/>
    <property type="project" value="UniProtKB-KW"/>
</dbReference>
<dbReference type="PROSITE" id="PS51192">
    <property type="entry name" value="HELICASE_ATP_BIND_1"/>
    <property type="match status" value="1"/>
</dbReference>
<dbReference type="FunFam" id="3.40.50.300:FF:000577">
    <property type="entry name" value="lymphoid-specific helicase isoform X1"/>
    <property type="match status" value="1"/>
</dbReference>
<evidence type="ECO:0000256" key="7">
    <source>
        <dbReference type="ARBA" id="ARBA00022776"/>
    </source>
</evidence>
<dbReference type="CDD" id="cd18793">
    <property type="entry name" value="SF2_C_SNF"/>
    <property type="match status" value="1"/>
</dbReference>
<dbReference type="InterPro" id="IPR027417">
    <property type="entry name" value="P-loop_NTPase"/>
</dbReference>
<dbReference type="InterPro" id="IPR038718">
    <property type="entry name" value="SNF2-like_sf"/>
</dbReference>
<sequence>MRSGKVRRPARVERRGRFTITEIDPDSPSALPGPVGAFSDTDGDHDGAESEGRASFVHESAAAAVFVASSGRHSISGGEPSPAETMERQDSFVGSESAGSVVLAASEASPDADSIDRYGATVQQEQQQQQLVQQHADAISPQMNEKTDAPVDAAAVQPDRRVKRKGRFTIIELSSRDSPRSRRNSDELERFSTTTSISTTTSHSHSQTFGSRTSNHEANSSSNGSARSSRVHSAADAVERGRAERPARQTPRMRSVSPVGAARDRAASYQRPMMGGSYGSLPFRHASPKSRPGEAEGFGVSASTERRPTAPELGASRRHLASRQKAITISADQFLQQQQTIASLIRQQHDLKQLIGVLQEQQQYLVSIPMQLNELKLEQAQTNAQEETMREMHMQVEALTRANEGLQSLLSQAEHDANERTMEIEYLLEENHQLRQRCGHFERKYGEERQISFALEQELQQIHIVAEETALVGSDAPLVAPTVAVENAAETASKLAKLDTLLEKAGLYSSFLFSNMATAATLETTAAAVEEPEAEQLPAKGKRKRGRPATKKNEKTGAKKLKQMQEDTKLDTRQQPRVSFSQPPLLTGGTLRSYQLDGIRWLCNLFENGLNGILADEMGLGKTIQVIGLIAHLKSLGVRGPYLIVAPLSTLPNWESEFRKWAPSIACCIYHGSKDKRQSMRRTELHKSKRQDADFPVIITSYEMIIADRRSFDGLGFVWKYVIIDEGHRLKNMNCKLVRELKSCKSENRLLLTGTPLQNNLTELWALLNFILPDVFDDLELFESWFSFSPEDAAASGDSVPADAVIGVEKKAEIISKLHEILRPFLLRRLKTDVIEEMPSKTEIFVYCAMSALQREYYGMIRDGTFEQAMIAKHGRLLAPGFRASTLKNRMMQLRKCCNHPYLFDEPTDANGDVMTDERLVEASGKMVVLDKLLARLQRDGHKVLIFSQMTKVLDILEDYMGLRGFSFCRLDGSTDMQSRKSQMDAFNASLHAKTSSADSIFCFLLSTRAGGLGINLLAADTVIFFDSDWNPQQDNQAQDRCHRIGQTKEIVVYRLITENSFENRMIKRAIDKRKLERVVIHRGHFKQDVAHQQTDTKALTNEELSELLKDDVALRDGVESGGIRDDELEAITDRSLVVRSFVSQDDAPPAKAQKTASKPLLPRVGHGYEVVESATQTGMESFA</sequence>
<evidence type="ECO:0000259" key="19">
    <source>
        <dbReference type="PROSITE" id="PS51192"/>
    </source>
</evidence>
<evidence type="ECO:0000256" key="2">
    <source>
        <dbReference type="ARBA" id="ARBA00007025"/>
    </source>
</evidence>
<organism evidence="21 22">
    <name type="scientific">Pythium insidiosum</name>
    <name type="common">Pythiosis disease agent</name>
    <dbReference type="NCBI Taxonomy" id="114742"/>
    <lineage>
        <taxon>Eukaryota</taxon>
        <taxon>Sar</taxon>
        <taxon>Stramenopiles</taxon>
        <taxon>Oomycota</taxon>
        <taxon>Peronosporomycetes</taxon>
        <taxon>Pythiales</taxon>
        <taxon>Pythiaceae</taxon>
        <taxon>Pythium</taxon>
    </lineage>
</organism>
<dbReference type="Gene3D" id="3.40.50.10810">
    <property type="entry name" value="Tandem AAA-ATPase domain"/>
    <property type="match status" value="1"/>
</dbReference>
<dbReference type="PROSITE" id="PS51194">
    <property type="entry name" value="HELICASE_CTER"/>
    <property type="match status" value="1"/>
</dbReference>
<evidence type="ECO:0000256" key="3">
    <source>
        <dbReference type="ARBA" id="ARBA00022473"/>
    </source>
</evidence>
<keyword evidence="22" id="KW-1185">Reference proteome</keyword>
<evidence type="ECO:0000256" key="11">
    <source>
        <dbReference type="ARBA" id="ARBA00023015"/>
    </source>
</evidence>
<dbReference type="FunFam" id="3.40.50.10810:FF:000015">
    <property type="entry name" value="lymphoid-specific helicase isoform X1"/>
    <property type="match status" value="1"/>
</dbReference>